<dbReference type="AlphaFoldDB" id="A0A3N0I949"/>
<keyword evidence="3" id="KW-1185">Reference proteome</keyword>
<organism evidence="2 3">
    <name type="scientific">Slackia isoflavoniconvertens</name>
    <dbReference type="NCBI Taxonomy" id="572010"/>
    <lineage>
        <taxon>Bacteria</taxon>
        <taxon>Bacillati</taxon>
        <taxon>Actinomycetota</taxon>
        <taxon>Coriobacteriia</taxon>
        <taxon>Eggerthellales</taxon>
        <taxon>Eggerthellaceae</taxon>
        <taxon>Slackia</taxon>
    </lineage>
</organism>
<keyword evidence="1" id="KW-1133">Transmembrane helix</keyword>
<dbReference type="Proteomes" id="UP000271472">
    <property type="component" value="Unassembled WGS sequence"/>
</dbReference>
<protein>
    <submittedName>
        <fullName evidence="2">Uncharacterized protein</fullName>
    </submittedName>
</protein>
<evidence type="ECO:0000313" key="2">
    <source>
        <dbReference type="EMBL" id="RNM33519.1"/>
    </source>
</evidence>
<gene>
    <name evidence="2" type="ORF">DMP05_08240</name>
</gene>
<sequence>MLLHAEAQFELETRRFSTTITFFSKTLQGFLRLNRFFIESPKRQEDAMAYTASQNPKTGTTYMAAALFATLILLAGIAALAMQPAEAFAKPLCDENGPCYASVNTNAADSANSLCNSMACMRSAIEGKLCAKRCLSGNGPAFIDENDDGICDNYENGLCPGKGLDHGSGNGWGSASSTQNGNTYGYSNGNGYGARVNGCGYAYSHGHGACSGFVGGCQRAQNCPNR</sequence>
<dbReference type="EMBL" id="QIBZ01000016">
    <property type="protein sequence ID" value="RNM33519.1"/>
    <property type="molecule type" value="Genomic_DNA"/>
</dbReference>
<comment type="caution">
    <text evidence="2">The sequence shown here is derived from an EMBL/GenBank/DDBJ whole genome shotgun (WGS) entry which is preliminary data.</text>
</comment>
<accession>A0A3N0I949</accession>
<name>A0A3N0I949_9ACTN</name>
<keyword evidence="1" id="KW-0812">Transmembrane</keyword>
<reference evidence="3" key="1">
    <citation type="submission" date="2018-05" db="EMBL/GenBank/DDBJ databases">
        <title>Genome Sequencing of selected type strains of the family Eggerthellaceae.</title>
        <authorList>
            <person name="Danylec N."/>
            <person name="Stoll D.A."/>
            <person name="Doetsch A."/>
            <person name="Huch M."/>
        </authorList>
    </citation>
    <scope>NUCLEOTIDE SEQUENCE [LARGE SCALE GENOMIC DNA]</scope>
    <source>
        <strain evidence="3">DSM 22006</strain>
    </source>
</reference>
<keyword evidence="1" id="KW-0472">Membrane</keyword>
<feature type="transmembrane region" description="Helical" evidence="1">
    <location>
        <begin position="62"/>
        <end position="82"/>
    </location>
</feature>
<proteinExistence type="predicted"/>
<evidence type="ECO:0000313" key="3">
    <source>
        <dbReference type="Proteomes" id="UP000271472"/>
    </source>
</evidence>
<evidence type="ECO:0000256" key="1">
    <source>
        <dbReference type="SAM" id="Phobius"/>
    </source>
</evidence>